<feature type="chain" id="PRO_5020982584" evidence="2">
    <location>
        <begin position="28"/>
        <end position="311"/>
    </location>
</feature>
<evidence type="ECO:0000256" key="2">
    <source>
        <dbReference type="SAM" id="SignalP"/>
    </source>
</evidence>
<keyword evidence="1" id="KW-0812">Transmembrane</keyword>
<feature type="transmembrane region" description="Helical" evidence="1">
    <location>
        <begin position="268"/>
        <end position="289"/>
    </location>
</feature>
<protein>
    <submittedName>
        <fullName evidence="3">Uncharacterized protein</fullName>
    </submittedName>
</protein>
<keyword evidence="1" id="KW-1133">Transmembrane helix</keyword>
<comment type="caution">
    <text evidence="3">The sequence shown here is derived from an EMBL/GenBank/DDBJ whole genome shotgun (WGS) entry which is preliminary data.</text>
</comment>
<feature type="transmembrane region" description="Helical" evidence="1">
    <location>
        <begin position="230"/>
        <end position="248"/>
    </location>
</feature>
<feature type="signal peptide" evidence="2">
    <location>
        <begin position="1"/>
        <end position="27"/>
    </location>
</feature>
<keyword evidence="1" id="KW-0472">Membrane</keyword>
<accession>A0A4R1HHL4</accession>
<dbReference type="Proteomes" id="UP000295560">
    <property type="component" value="Unassembled WGS sequence"/>
</dbReference>
<gene>
    <name evidence="3" type="ORF">EV378_5725</name>
</gene>
<name>A0A4R1HHL4_PSEEN</name>
<proteinExistence type="predicted"/>
<evidence type="ECO:0000313" key="3">
    <source>
        <dbReference type="EMBL" id="TCK21734.1"/>
    </source>
</evidence>
<feature type="transmembrane region" description="Helical" evidence="1">
    <location>
        <begin position="142"/>
        <end position="160"/>
    </location>
</feature>
<organism evidence="3 4">
    <name type="scientific">Pseudonocardia endophytica</name>
    <dbReference type="NCBI Taxonomy" id="401976"/>
    <lineage>
        <taxon>Bacteria</taxon>
        <taxon>Bacillati</taxon>
        <taxon>Actinomycetota</taxon>
        <taxon>Actinomycetes</taxon>
        <taxon>Pseudonocardiales</taxon>
        <taxon>Pseudonocardiaceae</taxon>
        <taxon>Pseudonocardia</taxon>
    </lineage>
</organism>
<sequence>MIRLTRFATVVVGVLVLLGLSAGPASAHSAGLSAEASLPRVLALDPPVPGLTVTVVEGGARFQIVNATTETVRVLPPDGLAVVEEPTVAPGGRDHWADRRVVVSTQRPADGAPVAWSVPLFVGSEAVTLRGETVWPPAPAGWAWWVATVVVAAATALLGSRAPTRRGAALGIAVLALAAVVAHLVHVLGSALVPVDAAYWPTVFGTAGIGVGAWVVVLVGAVLTVVRVQWGLLLSSLGGAVLALVTVFDTGSFVRAVLPYGWDPALDRVATVAAVGIGAGLFLTGFAVLRAMTPDDLDQEPAPTPVPEEHR</sequence>
<keyword evidence="4" id="KW-1185">Reference proteome</keyword>
<feature type="transmembrane region" description="Helical" evidence="1">
    <location>
        <begin position="167"/>
        <end position="186"/>
    </location>
</feature>
<evidence type="ECO:0000313" key="4">
    <source>
        <dbReference type="Proteomes" id="UP000295560"/>
    </source>
</evidence>
<dbReference type="OrthoDB" id="3576060at2"/>
<dbReference type="AlphaFoldDB" id="A0A4R1HHL4"/>
<dbReference type="RefSeq" id="WP_132430445.1">
    <property type="nucleotide sequence ID" value="NZ_SMFZ01000002.1"/>
</dbReference>
<evidence type="ECO:0000256" key="1">
    <source>
        <dbReference type="SAM" id="Phobius"/>
    </source>
</evidence>
<dbReference type="EMBL" id="SMFZ01000002">
    <property type="protein sequence ID" value="TCK21734.1"/>
    <property type="molecule type" value="Genomic_DNA"/>
</dbReference>
<keyword evidence="2" id="KW-0732">Signal</keyword>
<reference evidence="3 4" key="1">
    <citation type="submission" date="2019-03" db="EMBL/GenBank/DDBJ databases">
        <title>Sequencing the genomes of 1000 actinobacteria strains.</title>
        <authorList>
            <person name="Klenk H.-P."/>
        </authorList>
    </citation>
    <scope>NUCLEOTIDE SEQUENCE [LARGE SCALE GENOMIC DNA]</scope>
    <source>
        <strain evidence="3 4">DSM 44969</strain>
    </source>
</reference>
<feature type="transmembrane region" description="Helical" evidence="1">
    <location>
        <begin position="198"/>
        <end position="223"/>
    </location>
</feature>